<sequence length="205" mass="22173">MTNVYMEMPTLGGLVTGVYARGQSIPNDRDNAAWREYLAFLEAGGTAMPFDAALEWKNNQWVQNPEKQAAFLAELKLALCNQLDAAADAARLSVVGDPLRVVEYERAATEAKAFRAAAYSGDVPISVQTAADATGQTPQEAAEDILNMNALWNAALYRIRGLRLKGKEAIRNAESEADARQAVQEAERMIRTTLPGASAPTESLA</sequence>
<gene>
    <name evidence="1" type="ORF">N5I87_12110</name>
</gene>
<dbReference type="EMBL" id="JAOCQJ010000003">
    <property type="protein sequence ID" value="MCT7316749.1"/>
    <property type="molecule type" value="Genomic_DNA"/>
</dbReference>
<reference evidence="1" key="1">
    <citation type="journal article" date="2023" name="Front. Microbiol.">
        <title>Ralstonia chuxiongensis sp. nov., Ralstonia mojiangensis sp. nov., and Ralstonia soli sp. nov., isolated from tobacco fields, are three novel species in the family Burkholderiaceae.</title>
        <authorList>
            <person name="Lu C.H."/>
            <person name="Zhang Y.Y."/>
            <person name="Jiang N."/>
            <person name="Chen W."/>
            <person name="Shao X."/>
            <person name="Zhao Z.M."/>
            <person name="Lu W.L."/>
            <person name="Hu X."/>
            <person name="Xi Y.X."/>
            <person name="Zou S.Y."/>
            <person name="Wei Q.J."/>
            <person name="Lin Z.L."/>
            <person name="Gong L."/>
            <person name="Gai X.T."/>
            <person name="Zhang L.Q."/>
            <person name="Li J.Y."/>
            <person name="Jin Y."/>
            <person name="Xia Z.Y."/>
        </authorList>
    </citation>
    <scope>NUCLEOTIDE SEQUENCE</scope>
    <source>
        <strain evidence="1">22TCCZM01-4</strain>
    </source>
</reference>
<dbReference type="AlphaFoldDB" id="A0AAE3I322"/>
<evidence type="ECO:0000313" key="1">
    <source>
        <dbReference type="EMBL" id="MCT7316749.1"/>
    </source>
</evidence>
<evidence type="ECO:0000313" key="2">
    <source>
        <dbReference type="Proteomes" id="UP001164374"/>
    </source>
</evidence>
<dbReference type="RefSeq" id="WP_260799681.1">
    <property type="nucleotide sequence ID" value="NZ_JAOCQJ010000003.1"/>
</dbReference>
<organism evidence="1 2">
    <name type="scientific">Ralstonia mojiangensis</name>
    <dbReference type="NCBI Taxonomy" id="2953895"/>
    <lineage>
        <taxon>Bacteria</taxon>
        <taxon>Pseudomonadati</taxon>
        <taxon>Pseudomonadota</taxon>
        <taxon>Betaproteobacteria</taxon>
        <taxon>Burkholderiales</taxon>
        <taxon>Burkholderiaceae</taxon>
        <taxon>Ralstonia</taxon>
    </lineage>
</organism>
<proteinExistence type="predicted"/>
<accession>A0AAE3I322</accession>
<evidence type="ECO:0008006" key="3">
    <source>
        <dbReference type="Google" id="ProtNLM"/>
    </source>
</evidence>
<protein>
    <recommendedName>
        <fullName evidence="3">Phage tail protein</fullName>
    </recommendedName>
</protein>
<reference evidence="1" key="2">
    <citation type="submission" date="2023-02" db="EMBL/GenBank/DDBJ databases">
        <authorList>
            <person name="Lu C.-H."/>
        </authorList>
    </citation>
    <scope>NUCLEOTIDE SEQUENCE</scope>
    <source>
        <strain evidence="1">22TCCZM01-4</strain>
    </source>
</reference>
<comment type="caution">
    <text evidence="1">The sequence shown here is derived from an EMBL/GenBank/DDBJ whole genome shotgun (WGS) entry which is preliminary data.</text>
</comment>
<dbReference type="Proteomes" id="UP001164374">
    <property type="component" value="Unassembled WGS sequence"/>
</dbReference>
<name>A0AAE3I322_9RALS</name>